<protein>
    <submittedName>
        <fullName evidence="2">Uncharacterized protein LOC127566095</fullName>
    </submittedName>
</protein>
<dbReference type="RefSeq" id="XP_051863603.1">
    <property type="nucleotide sequence ID" value="XM_052007643.1"/>
</dbReference>
<keyword evidence="1" id="KW-1185">Reference proteome</keyword>
<evidence type="ECO:0000313" key="1">
    <source>
        <dbReference type="Proteomes" id="UP000515160"/>
    </source>
</evidence>
<organism evidence="1 2">
    <name type="scientific">Drosophila albomicans</name>
    <name type="common">Fruit fly</name>
    <dbReference type="NCBI Taxonomy" id="7291"/>
    <lineage>
        <taxon>Eukaryota</taxon>
        <taxon>Metazoa</taxon>
        <taxon>Ecdysozoa</taxon>
        <taxon>Arthropoda</taxon>
        <taxon>Hexapoda</taxon>
        <taxon>Insecta</taxon>
        <taxon>Pterygota</taxon>
        <taxon>Neoptera</taxon>
        <taxon>Endopterygota</taxon>
        <taxon>Diptera</taxon>
        <taxon>Brachycera</taxon>
        <taxon>Muscomorpha</taxon>
        <taxon>Ephydroidea</taxon>
        <taxon>Drosophilidae</taxon>
        <taxon>Drosophila</taxon>
    </lineage>
</organism>
<dbReference type="Proteomes" id="UP000515160">
    <property type="component" value="Chromosome 2R"/>
</dbReference>
<accession>A0A9C6TCQ7</accession>
<name>A0A9C6TCQ7_DROAB</name>
<dbReference type="AlphaFoldDB" id="A0A9C6TCQ7"/>
<evidence type="ECO:0000313" key="2">
    <source>
        <dbReference type="RefSeq" id="XP_051863603.1"/>
    </source>
</evidence>
<dbReference type="OrthoDB" id="8056624at2759"/>
<proteinExistence type="predicted"/>
<sequence length="111" mass="13059">MNVPLCTAGCSEAPEEPVWALDIYCKVFRNKCYFHAANCFRSMVFVKPMKIIPKEECQKYCKADCEDELEFPFVVYYKNEVKHFNSLCESELHTCRTGEIFSYSWEDTLKI</sequence>
<reference evidence="2" key="1">
    <citation type="submission" date="2025-08" db="UniProtKB">
        <authorList>
            <consortium name="RefSeq"/>
        </authorList>
    </citation>
    <scope>IDENTIFICATION</scope>
    <source>
        <strain evidence="2">15112-1751.03</strain>
        <tissue evidence="2">Whole Adult</tissue>
    </source>
</reference>
<gene>
    <name evidence="2" type="primary">LOC127566095</name>
</gene>
<dbReference type="GeneID" id="127566095"/>